<dbReference type="OrthoDB" id="188362at2"/>
<dbReference type="Gene3D" id="3.40.50.1820">
    <property type="entry name" value="alpha/beta hydrolase"/>
    <property type="match status" value="1"/>
</dbReference>
<dbReference type="PROSITE" id="PS51318">
    <property type="entry name" value="TAT"/>
    <property type="match status" value="1"/>
</dbReference>
<dbReference type="Proteomes" id="UP000284824">
    <property type="component" value="Unassembled WGS sequence"/>
</dbReference>
<evidence type="ECO:0000313" key="3">
    <source>
        <dbReference type="EMBL" id="RVX38293.1"/>
    </source>
</evidence>
<feature type="region of interest" description="Disordered" evidence="1">
    <location>
        <begin position="51"/>
        <end position="81"/>
    </location>
</feature>
<dbReference type="RefSeq" id="WP_127930949.1">
    <property type="nucleotide sequence ID" value="NZ_SAUN01000001.1"/>
</dbReference>
<dbReference type="SUPFAM" id="SSF53474">
    <property type="entry name" value="alpha/beta-Hydrolases"/>
    <property type="match status" value="1"/>
</dbReference>
<name>A0A438LYC7_9ACTN</name>
<dbReference type="InterPro" id="IPR051049">
    <property type="entry name" value="Dienelactone_hydrolase-like"/>
</dbReference>
<accession>A0A438LYC7</accession>
<gene>
    <name evidence="3" type="ORF">EDD27_0587</name>
</gene>
<proteinExistence type="predicted"/>
<dbReference type="AlphaFoldDB" id="A0A438LYC7"/>
<dbReference type="PANTHER" id="PTHR46623">
    <property type="entry name" value="CARBOXYMETHYLENEBUTENOLIDASE-RELATED"/>
    <property type="match status" value="1"/>
</dbReference>
<feature type="compositionally biased region" description="Low complexity" evidence="1">
    <location>
        <begin position="51"/>
        <end position="73"/>
    </location>
</feature>
<feature type="domain" description="Dienelactone hydrolase" evidence="2">
    <location>
        <begin position="104"/>
        <end position="303"/>
    </location>
</feature>
<reference evidence="3 4" key="1">
    <citation type="submission" date="2019-01" db="EMBL/GenBank/DDBJ databases">
        <title>Sequencing the genomes of 1000 actinobacteria strains.</title>
        <authorList>
            <person name="Klenk H.-P."/>
        </authorList>
    </citation>
    <scope>NUCLEOTIDE SEQUENCE [LARGE SCALE GENOMIC DNA]</scope>
    <source>
        <strain evidence="3 4">DSM 43925</strain>
    </source>
</reference>
<comment type="caution">
    <text evidence="3">The sequence shown here is derived from an EMBL/GenBank/DDBJ whole genome shotgun (WGS) entry which is preliminary data.</text>
</comment>
<dbReference type="PANTHER" id="PTHR46623:SF6">
    <property type="entry name" value="ALPHA_BETA-HYDROLASES SUPERFAMILY PROTEIN"/>
    <property type="match status" value="1"/>
</dbReference>
<dbReference type="Pfam" id="PF01738">
    <property type="entry name" value="DLH"/>
    <property type="match status" value="1"/>
</dbReference>
<dbReference type="EMBL" id="SAUN01000001">
    <property type="protein sequence ID" value="RVX38293.1"/>
    <property type="molecule type" value="Genomic_DNA"/>
</dbReference>
<evidence type="ECO:0000256" key="1">
    <source>
        <dbReference type="SAM" id="MobiDB-lite"/>
    </source>
</evidence>
<organism evidence="3 4">
    <name type="scientific">Nonomuraea polychroma</name>
    <dbReference type="NCBI Taxonomy" id="46176"/>
    <lineage>
        <taxon>Bacteria</taxon>
        <taxon>Bacillati</taxon>
        <taxon>Actinomycetota</taxon>
        <taxon>Actinomycetes</taxon>
        <taxon>Streptosporangiales</taxon>
        <taxon>Streptosporangiaceae</taxon>
        <taxon>Nonomuraea</taxon>
    </lineage>
</organism>
<sequence length="305" mass="31596">MTPIQRYLAEEVALDHVDGLIPRREALRRLALLGLGLPAATALLAACGAPEAPARPTTGAATSPAPATTTASPAGPPPLPTEAVTFAGPEGTTLQAAWAAAEGDAKGAVLVIHENRGLTDHIRSVAGRLAASGYSALALDLLSREGGTASFTDTAQATAKLGEIPPERFVADMKAAVGELDRRAEGAKLGMMGFCFGGGMTWLLLASAEPRLSAAAPFYGPLPDNADMTGTKAAVLGVYAEQDERINATRDAAKAALEKAGLTHDIVTFPGVGHAFFNDTGRRYNAQAAAQAYERVLAWFDRHLS</sequence>
<dbReference type="InterPro" id="IPR029058">
    <property type="entry name" value="AB_hydrolase_fold"/>
</dbReference>
<evidence type="ECO:0000259" key="2">
    <source>
        <dbReference type="Pfam" id="PF01738"/>
    </source>
</evidence>
<dbReference type="InterPro" id="IPR006311">
    <property type="entry name" value="TAT_signal"/>
</dbReference>
<keyword evidence="4" id="KW-1185">Reference proteome</keyword>
<evidence type="ECO:0000313" key="4">
    <source>
        <dbReference type="Proteomes" id="UP000284824"/>
    </source>
</evidence>
<dbReference type="GO" id="GO:0016787">
    <property type="term" value="F:hydrolase activity"/>
    <property type="evidence" value="ECO:0007669"/>
    <property type="project" value="InterPro"/>
</dbReference>
<dbReference type="InterPro" id="IPR002925">
    <property type="entry name" value="Dienelactn_hydro"/>
</dbReference>
<protein>
    <submittedName>
        <fullName evidence="3">Carboxymethylenebutenolidase</fullName>
    </submittedName>
</protein>